<accession>A0A553USJ1</accession>
<dbReference type="PANTHER" id="PTHR35332">
    <property type="entry name" value="REGULATION OF ENOLASE PROTEIN 1"/>
    <property type="match status" value="1"/>
</dbReference>
<protein>
    <submittedName>
        <fullName evidence="1">DUF1349 domain-containing protein</fullName>
    </submittedName>
</protein>
<dbReference type="AlphaFoldDB" id="A0A553USJ1"/>
<comment type="caution">
    <text evidence="1">The sequence shown here is derived from an EMBL/GenBank/DDBJ whole genome shotgun (WGS) entry which is preliminary data.</text>
</comment>
<evidence type="ECO:0000313" key="2">
    <source>
        <dbReference type="Proteomes" id="UP000316092"/>
    </source>
</evidence>
<organism evidence="1 2">
    <name type="scientific">Deinococcus detaillensis</name>
    <dbReference type="NCBI Taxonomy" id="2592048"/>
    <lineage>
        <taxon>Bacteria</taxon>
        <taxon>Thermotogati</taxon>
        <taxon>Deinococcota</taxon>
        <taxon>Deinococci</taxon>
        <taxon>Deinococcales</taxon>
        <taxon>Deinococcaceae</taxon>
        <taxon>Deinococcus</taxon>
    </lineage>
</organism>
<dbReference type="InterPro" id="IPR013320">
    <property type="entry name" value="ConA-like_dom_sf"/>
</dbReference>
<name>A0A553USJ1_9DEIO</name>
<keyword evidence="2" id="KW-1185">Reference proteome</keyword>
<dbReference type="Gene3D" id="2.60.120.200">
    <property type="match status" value="1"/>
</dbReference>
<dbReference type="Proteomes" id="UP000316092">
    <property type="component" value="Unassembled WGS sequence"/>
</dbReference>
<sequence length="194" mass="22161">MTDWQTLTWLNPPPRSHLENTQLEVETAPDTDFWRQTHYGFTHDNGHFFALPAPQEFSVQVRVRGQYQALYDQAGLMLRANEREWIKAGVEFVGQQQLSAVVTHSFSDWSVRPVGMPDFFDLKLTRRGDAVSVQSRCFYTEEARETEWSLLRLAYFPPELAAKVGVYACSPQRGGFTVTFSKFELGPAESGALY</sequence>
<reference evidence="1 2" key="1">
    <citation type="submission" date="2019-07" db="EMBL/GenBank/DDBJ databases">
        <title>Deinococcus detaillus sp. nov., isolated from humus soil in Antarctica.</title>
        <authorList>
            <person name="Zhang K."/>
        </authorList>
    </citation>
    <scope>NUCLEOTIDE SEQUENCE [LARGE SCALE GENOMIC DNA]</scope>
    <source>
        <strain evidence="1 2">H1</strain>
    </source>
</reference>
<dbReference type="SUPFAM" id="SSF49899">
    <property type="entry name" value="Concanavalin A-like lectins/glucanases"/>
    <property type="match status" value="1"/>
</dbReference>
<evidence type="ECO:0000313" key="1">
    <source>
        <dbReference type="EMBL" id="TSA83182.1"/>
    </source>
</evidence>
<dbReference type="InterPro" id="IPR015987">
    <property type="entry name" value="UCP022704"/>
</dbReference>
<dbReference type="PIRSF" id="PIRSF022704">
    <property type="entry name" value="UCP022704"/>
    <property type="match status" value="1"/>
</dbReference>
<dbReference type="InterPro" id="IPR009784">
    <property type="entry name" value="DUF1349"/>
</dbReference>
<dbReference type="EMBL" id="VKDB01000014">
    <property type="protein sequence ID" value="TSA83182.1"/>
    <property type="molecule type" value="Genomic_DNA"/>
</dbReference>
<proteinExistence type="predicted"/>
<dbReference type="PANTHER" id="PTHR35332:SF2">
    <property type="entry name" value="REGULATION OF ENOLASE PROTEIN 1"/>
    <property type="match status" value="1"/>
</dbReference>
<dbReference type="Pfam" id="PF07081">
    <property type="entry name" value="DUF1349"/>
    <property type="match status" value="1"/>
</dbReference>
<dbReference type="OrthoDB" id="9814707at2"/>
<gene>
    <name evidence="1" type="ORF">FNU79_12535</name>
</gene>